<organism evidence="1">
    <name type="scientific">viral metagenome</name>
    <dbReference type="NCBI Taxonomy" id="1070528"/>
    <lineage>
        <taxon>unclassified sequences</taxon>
        <taxon>metagenomes</taxon>
        <taxon>organismal metagenomes</taxon>
    </lineage>
</organism>
<name>A0A6C0F8H4_9ZZZZ</name>
<reference evidence="1" key="1">
    <citation type="journal article" date="2020" name="Nature">
        <title>Giant virus diversity and host interactions through global metagenomics.</title>
        <authorList>
            <person name="Schulz F."/>
            <person name="Roux S."/>
            <person name="Paez-Espino D."/>
            <person name="Jungbluth S."/>
            <person name="Walsh D.A."/>
            <person name="Denef V.J."/>
            <person name="McMahon K.D."/>
            <person name="Konstantinidis K.T."/>
            <person name="Eloe-Fadrosh E.A."/>
            <person name="Kyrpides N.C."/>
            <person name="Woyke T."/>
        </authorList>
    </citation>
    <scope>NUCLEOTIDE SEQUENCE</scope>
    <source>
        <strain evidence="1">GVMAG-S-ERX555967-131</strain>
    </source>
</reference>
<sequence>MMVASINVSEYSTNIILHTMGFRGINFKNLKTSLNLSNIWWNQDCQEIFIYGNKSEDINRAKLIIEQNLSFNNHGNIDEIMKNLNKMIVNNT</sequence>
<dbReference type="AlphaFoldDB" id="A0A6C0F8H4"/>
<protein>
    <recommendedName>
        <fullName evidence="2">K Homology domain-containing protein</fullName>
    </recommendedName>
</protein>
<dbReference type="EMBL" id="MN738795">
    <property type="protein sequence ID" value="QHT37384.1"/>
    <property type="molecule type" value="Genomic_DNA"/>
</dbReference>
<proteinExistence type="predicted"/>
<accession>A0A6C0F8H4</accession>
<evidence type="ECO:0008006" key="2">
    <source>
        <dbReference type="Google" id="ProtNLM"/>
    </source>
</evidence>
<evidence type="ECO:0000313" key="1">
    <source>
        <dbReference type="EMBL" id="QHT37384.1"/>
    </source>
</evidence>